<gene>
    <name evidence="7" type="ORF">ENS29_10600</name>
</gene>
<dbReference type="GO" id="GO:0006508">
    <property type="term" value="P:proteolysis"/>
    <property type="evidence" value="ECO:0007669"/>
    <property type="project" value="UniProtKB-KW"/>
</dbReference>
<comment type="caution">
    <text evidence="7">The sequence shown here is derived from an EMBL/GenBank/DDBJ whole genome shotgun (WGS) entry which is preliminary data.</text>
</comment>
<keyword evidence="2" id="KW-0645">Protease</keyword>
<dbReference type="EMBL" id="DSUH01000246">
    <property type="protein sequence ID" value="HGU33290.1"/>
    <property type="molecule type" value="Genomic_DNA"/>
</dbReference>
<dbReference type="Gene3D" id="3.90.1720.10">
    <property type="entry name" value="endopeptidase domain like (from Nostoc punctiforme)"/>
    <property type="match status" value="1"/>
</dbReference>
<dbReference type="PANTHER" id="PTHR47360:SF1">
    <property type="entry name" value="ENDOPEPTIDASE NLPC-RELATED"/>
    <property type="match status" value="1"/>
</dbReference>
<dbReference type="PROSITE" id="PS51935">
    <property type="entry name" value="NLPC_P60"/>
    <property type="match status" value="1"/>
</dbReference>
<evidence type="ECO:0000313" key="7">
    <source>
        <dbReference type="EMBL" id="HGU33290.1"/>
    </source>
</evidence>
<keyword evidence="4" id="KW-0378">Hydrolase</keyword>
<feature type="domain" description="NlpC/P60" evidence="6">
    <location>
        <begin position="43"/>
        <end position="168"/>
    </location>
</feature>
<evidence type="ECO:0000256" key="1">
    <source>
        <dbReference type="ARBA" id="ARBA00007074"/>
    </source>
</evidence>
<name>A0A7C4VQG1_9BACT</name>
<evidence type="ECO:0000256" key="4">
    <source>
        <dbReference type="ARBA" id="ARBA00022801"/>
    </source>
</evidence>
<dbReference type="InterPro" id="IPR038765">
    <property type="entry name" value="Papain-like_cys_pep_sf"/>
</dbReference>
<dbReference type="PANTHER" id="PTHR47360">
    <property type="entry name" value="MUREIN DD-ENDOPEPTIDASE MEPS/MUREIN LD-CARBOXYPEPTIDASE"/>
    <property type="match status" value="1"/>
</dbReference>
<evidence type="ECO:0000256" key="5">
    <source>
        <dbReference type="ARBA" id="ARBA00022807"/>
    </source>
</evidence>
<comment type="similarity">
    <text evidence="1">Belongs to the peptidase C40 family.</text>
</comment>
<keyword evidence="3" id="KW-0732">Signal</keyword>
<keyword evidence="5" id="KW-0788">Thiol protease</keyword>
<dbReference type="GO" id="GO:0008234">
    <property type="term" value="F:cysteine-type peptidase activity"/>
    <property type="evidence" value="ECO:0007669"/>
    <property type="project" value="UniProtKB-KW"/>
</dbReference>
<organism evidence="7">
    <name type="scientific">Desulfatirhabdium butyrativorans</name>
    <dbReference type="NCBI Taxonomy" id="340467"/>
    <lineage>
        <taxon>Bacteria</taxon>
        <taxon>Pseudomonadati</taxon>
        <taxon>Thermodesulfobacteriota</taxon>
        <taxon>Desulfobacteria</taxon>
        <taxon>Desulfobacterales</taxon>
        <taxon>Desulfatirhabdiaceae</taxon>
        <taxon>Desulfatirhabdium</taxon>
    </lineage>
</organism>
<reference evidence="7" key="1">
    <citation type="journal article" date="2020" name="mSystems">
        <title>Genome- and Community-Level Interaction Insights into Carbon Utilization and Element Cycling Functions of Hydrothermarchaeota in Hydrothermal Sediment.</title>
        <authorList>
            <person name="Zhou Z."/>
            <person name="Liu Y."/>
            <person name="Xu W."/>
            <person name="Pan J."/>
            <person name="Luo Z.H."/>
            <person name="Li M."/>
        </authorList>
    </citation>
    <scope>NUCLEOTIDE SEQUENCE [LARGE SCALE GENOMIC DNA]</scope>
    <source>
        <strain evidence="7">SpSt-477</strain>
    </source>
</reference>
<evidence type="ECO:0000259" key="6">
    <source>
        <dbReference type="PROSITE" id="PS51935"/>
    </source>
</evidence>
<protein>
    <recommendedName>
        <fullName evidence="6">NlpC/P60 domain-containing protein</fullName>
    </recommendedName>
</protein>
<evidence type="ECO:0000256" key="3">
    <source>
        <dbReference type="ARBA" id="ARBA00022729"/>
    </source>
</evidence>
<proteinExistence type="inferred from homology"/>
<accession>A0A7C4VQG1</accession>
<dbReference type="AlphaFoldDB" id="A0A7C4VQG1"/>
<evidence type="ECO:0000256" key="2">
    <source>
        <dbReference type="ARBA" id="ARBA00022670"/>
    </source>
</evidence>
<sequence length="426" mass="48907">MTTHQKRLGWLVFGMLLYVTLALHPTGSYAMEDNGFSILDAYGLSDEAFESHVQQYIGIPYRRNGTNRKGMDCSGFVSQFYRNLFDIHLPHNSLAQYRFSMLHSVDEEEMQPGDLVFFKHPKSNRINHVGVYLSDGQFVHASSSEGVTVSSLDESYWKKRFVGSKRLLAFDRKGPTETLTWESQVEMPFGPRSSLTLSAQNEWYDDATVTSPLLPPMLSLPQGISAADPQHTFRVGVDYGIHLIDDTCSVHFGAIQETLHPHHAWLNPSDFQLTTIDFRPDLPPKFRYDPTVALPRTGYKLSSDFQASPWLTITPGLLVYDYPQDRWQGYDVPKRVFSLNTHFNPEGNRYFLKMGIQYADQDDATRLNLFENLNSIDMAIRLGIHLSDRLQFNVISQQDFRSRSFDWNDSTLPAQHDVYMGFDFHY</sequence>
<dbReference type="Pfam" id="PF00877">
    <property type="entry name" value="NLPC_P60"/>
    <property type="match status" value="1"/>
</dbReference>
<dbReference type="InterPro" id="IPR052062">
    <property type="entry name" value="Murein_DD/LD_carboxypeptidase"/>
</dbReference>
<dbReference type="InterPro" id="IPR000064">
    <property type="entry name" value="NLP_P60_dom"/>
</dbReference>
<dbReference type="SUPFAM" id="SSF54001">
    <property type="entry name" value="Cysteine proteinases"/>
    <property type="match status" value="1"/>
</dbReference>